<protein>
    <recommendedName>
        <fullName evidence="3">Mal d 1-associated protein</fullName>
    </recommendedName>
</protein>
<dbReference type="PANTHER" id="PTHR35722">
    <property type="entry name" value="MAL D 1-ASSOCIATED PROTEIN"/>
    <property type="match status" value="1"/>
</dbReference>
<evidence type="ECO:0000256" key="1">
    <source>
        <dbReference type="SAM" id="MobiDB-lite"/>
    </source>
</evidence>
<proteinExistence type="predicted"/>
<organism evidence="2">
    <name type="scientific">Salix viminalis</name>
    <name type="common">Common osier</name>
    <name type="synonym">Basket willow</name>
    <dbReference type="NCBI Taxonomy" id="40686"/>
    <lineage>
        <taxon>Eukaryota</taxon>
        <taxon>Viridiplantae</taxon>
        <taxon>Streptophyta</taxon>
        <taxon>Embryophyta</taxon>
        <taxon>Tracheophyta</taxon>
        <taxon>Spermatophyta</taxon>
        <taxon>Magnoliopsida</taxon>
        <taxon>eudicotyledons</taxon>
        <taxon>Gunneridae</taxon>
        <taxon>Pentapetalae</taxon>
        <taxon>rosids</taxon>
        <taxon>fabids</taxon>
        <taxon>Malpighiales</taxon>
        <taxon>Salicaceae</taxon>
        <taxon>Saliceae</taxon>
        <taxon>Salix</taxon>
    </lineage>
</organism>
<gene>
    <name evidence="2" type="ORF">SVIM_LOCUS471490</name>
</gene>
<dbReference type="AlphaFoldDB" id="A0A6N2N8R0"/>
<dbReference type="PANTHER" id="PTHR35722:SF1">
    <property type="entry name" value="MAL D 1-ASSOCIATED PROTEIN"/>
    <property type="match status" value="1"/>
</dbReference>
<dbReference type="EMBL" id="CAADRP010002151">
    <property type="protein sequence ID" value="VFU62363.1"/>
    <property type="molecule type" value="Genomic_DNA"/>
</dbReference>
<name>A0A6N2N8R0_SALVM</name>
<evidence type="ECO:0008006" key="3">
    <source>
        <dbReference type="Google" id="ProtNLM"/>
    </source>
</evidence>
<sequence length="201" mass="22525">MAVTKQHRGSQTMGWVWRDDDESDDSFQKNPNSSSSSSGEVCSTRTVVRSQCKTEEVEPGKFVRKCERTEEVLRDCLGKPVEVLKSNKEYTEDDVTEQVVRGMLHPGKFEDAPFDFHGLQSDIQDIERHFLGGINRFFEAAEEMKNNFFDVFGDFHNGNPSSSPSKRRGVPIEGHPLTEASPEPKEPSSGNVDLSGLARDV</sequence>
<evidence type="ECO:0000313" key="2">
    <source>
        <dbReference type="EMBL" id="VFU62363.1"/>
    </source>
</evidence>
<feature type="region of interest" description="Disordered" evidence="1">
    <location>
        <begin position="1"/>
        <end position="42"/>
    </location>
</feature>
<dbReference type="InterPro" id="IPR053346">
    <property type="entry name" value="Fra_a_1-associated"/>
</dbReference>
<accession>A0A6N2N8R0</accession>
<reference evidence="2" key="1">
    <citation type="submission" date="2019-03" db="EMBL/GenBank/DDBJ databases">
        <authorList>
            <person name="Mank J."/>
            <person name="Almeida P."/>
        </authorList>
    </citation>
    <scope>NUCLEOTIDE SEQUENCE</scope>
    <source>
        <strain evidence="2">78183</strain>
    </source>
</reference>
<feature type="region of interest" description="Disordered" evidence="1">
    <location>
        <begin position="158"/>
        <end position="201"/>
    </location>
</feature>